<evidence type="ECO:0000313" key="2">
    <source>
        <dbReference type="EMBL" id="CAB1127508.1"/>
    </source>
</evidence>
<dbReference type="EMBL" id="LR778114">
    <property type="protein sequence ID" value="CAB1127508.1"/>
    <property type="molecule type" value="Genomic_DNA"/>
</dbReference>
<protein>
    <submittedName>
        <fullName evidence="2">Uncharacterized protein</fullName>
    </submittedName>
</protein>
<evidence type="ECO:0000256" key="1">
    <source>
        <dbReference type="SAM" id="MobiDB-lite"/>
    </source>
</evidence>
<gene>
    <name evidence="2" type="ORF">R50_0002</name>
</gene>
<evidence type="ECO:0000313" key="3">
    <source>
        <dbReference type="Proteomes" id="UP000503399"/>
    </source>
</evidence>
<dbReference type="KEGG" id="hfv:R50_0002"/>
<proteinExistence type="predicted"/>
<keyword evidence="3" id="KW-1185">Reference proteome</keyword>
<dbReference type="Proteomes" id="UP000503399">
    <property type="component" value="Chromosome"/>
</dbReference>
<dbReference type="AlphaFoldDB" id="A0A6F8ZCX8"/>
<name>A0A6F8ZCX8_9FIRM</name>
<reference evidence="2 3" key="1">
    <citation type="submission" date="2020-02" db="EMBL/GenBank/DDBJ databases">
        <authorList>
            <person name="Hogendoorn C."/>
        </authorList>
    </citation>
    <scope>NUCLEOTIDE SEQUENCE [LARGE SCALE GENOMIC DNA]</scope>
    <source>
        <strain evidence="2">R501</strain>
    </source>
</reference>
<sequence length="67" mass="7463">MPDWGQAADKHVERVWIGTGLYTGRHGPTPAARETGDILPGYPQSLPHLETARHEGERTFPQHPQPL</sequence>
<feature type="region of interest" description="Disordered" evidence="1">
    <location>
        <begin position="20"/>
        <end position="46"/>
    </location>
</feature>
<organism evidence="2 3">
    <name type="scientific">Candidatus Hydrogenisulfobacillus filiaventi</name>
    <dbReference type="NCBI Taxonomy" id="2707344"/>
    <lineage>
        <taxon>Bacteria</taxon>
        <taxon>Bacillati</taxon>
        <taxon>Bacillota</taxon>
        <taxon>Clostridia</taxon>
        <taxon>Eubacteriales</taxon>
        <taxon>Clostridiales Family XVII. Incertae Sedis</taxon>
        <taxon>Candidatus Hydrogenisulfobacillus</taxon>
    </lineage>
</organism>
<accession>A0A6F8ZCX8</accession>